<keyword evidence="9" id="KW-1185">Reference proteome</keyword>
<dbReference type="GO" id="GO:0020037">
    <property type="term" value="F:heme binding"/>
    <property type="evidence" value="ECO:0007669"/>
    <property type="project" value="InterPro"/>
</dbReference>
<dbReference type="CDD" id="cd11058">
    <property type="entry name" value="CYP60B-like"/>
    <property type="match status" value="1"/>
</dbReference>
<dbReference type="InterPro" id="IPR017972">
    <property type="entry name" value="Cyt_P450_CS"/>
</dbReference>
<keyword evidence="4 5" id="KW-0408">Iron</keyword>
<dbReference type="Proteomes" id="UP001174934">
    <property type="component" value="Unassembled WGS sequence"/>
</dbReference>
<dbReference type="EMBL" id="JAULSR010000007">
    <property type="protein sequence ID" value="KAK0614969.1"/>
    <property type="molecule type" value="Genomic_DNA"/>
</dbReference>
<dbReference type="PANTHER" id="PTHR24305:SF199">
    <property type="entry name" value="P450, PUTATIVE (EUROFUNG)-RELATED"/>
    <property type="match status" value="1"/>
</dbReference>
<gene>
    <name evidence="8" type="ORF">B0T17DRAFT_592818</name>
</gene>
<sequence>MEQKRCGSKRRGIPLSTVLLLLLASYPFLRAIYNIYFHSLSSIPGPRIWSATRLPFVRSLLQGTIVHDIQKLHRQYGPVLRIAPNEVTFAQPEAWDDIFRPPQGQFLKDPIWWRRGPGMPMSLISAIDPDEHARIRRALAPGFTPRALKGQEPFIQRYVSLLADRLRETVLAQPSSRAEMDIGPWFNFTTFDIFGDLGFGEPFDCLQNSRFHPWIALLFNSVKAAAFVSATRFYPAIEYILMKCIPPSLKKMQQDHFQQIVDKVHRRLNYEMDRPDIMSHVIKAGEELPIDEINVTFMVLTTAGSETTATVLSGTMNYLIQHPDQLQRLTNEVRRRFKSGNESDMTLDSLRNLPYLNAVLSEGLRLCTPIPWVLPRVVPPGGATICGVSLPGGTPVSIQAYAMNRDPALFRHADSFLPERWLSEAATDEESPFFSDRREAMQAFSLGARSCMGQHLAWAEMRLILARLLWSFDFEAPKNKAKWLNWEDLRTFLLVEKRPINVGLRLRSDNCEERLSASKC</sequence>
<keyword evidence="2 5" id="KW-0349">Heme</keyword>
<dbReference type="PANTHER" id="PTHR24305">
    <property type="entry name" value="CYTOCHROME P450"/>
    <property type="match status" value="1"/>
</dbReference>
<comment type="similarity">
    <text evidence="6">Belongs to the cytochrome P450 family.</text>
</comment>
<keyword evidence="7" id="KW-0472">Membrane</keyword>
<evidence type="ECO:0000256" key="2">
    <source>
        <dbReference type="ARBA" id="ARBA00022617"/>
    </source>
</evidence>
<keyword evidence="3 5" id="KW-0479">Metal-binding</keyword>
<dbReference type="AlphaFoldDB" id="A0AA39WGI6"/>
<feature type="binding site" description="axial binding residue" evidence="5">
    <location>
        <position position="451"/>
    </location>
    <ligand>
        <name>heme</name>
        <dbReference type="ChEBI" id="CHEBI:30413"/>
    </ligand>
    <ligandPart>
        <name>Fe</name>
        <dbReference type="ChEBI" id="CHEBI:18248"/>
    </ligandPart>
</feature>
<feature type="transmembrane region" description="Helical" evidence="7">
    <location>
        <begin position="12"/>
        <end position="33"/>
    </location>
</feature>
<evidence type="ECO:0000256" key="7">
    <source>
        <dbReference type="SAM" id="Phobius"/>
    </source>
</evidence>
<comment type="cofactor">
    <cofactor evidence="1 5">
        <name>heme</name>
        <dbReference type="ChEBI" id="CHEBI:30413"/>
    </cofactor>
</comment>
<dbReference type="InterPro" id="IPR036396">
    <property type="entry name" value="Cyt_P450_sf"/>
</dbReference>
<evidence type="ECO:0000256" key="3">
    <source>
        <dbReference type="ARBA" id="ARBA00022723"/>
    </source>
</evidence>
<dbReference type="PRINTS" id="PR00385">
    <property type="entry name" value="P450"/>
</dbReference>
<evidence type="ECO:0000313" key="9">
    <source>
        <dbReference type="Proteomes" id="UP001174934"/>
    </source>
</evidence>
<evidence type="ECO:0000256" key="5">
    <source>
        <dbReference type="PIRSR" id="PIRSR602401-1"/>
    </source>
</evidence>
<keyword evidence="7" id="KW-1133">Transmembrane helix</keyword>
<dbReference type="InterPro" id="IPR002401">
    <property type="entry name" value="Cyt_P450_E_grp-I"/>
</dbReference>
<accession>A0AA39WGI6</accession>
<name>A0AA39WGI6_9PEZI</name>
<evidence type="ECO:0000256" key="4">
    <source>
        <dbReference type="ARBA" id="ARBA00023004"/>
    </source>
</evidence>
<dbReference type="Gene3D" id="1.10.630.10">
    <property type="entry name" value="Cytochrome P450"/>
    <property type="match status" value="1"/>
</dbReference>
<evidence type="ECO:0000256" key="1">
    <source>
        <dbReference type="ARBA" id="ARBA00001971"/>
    </source>
</evidence>
<dbReference type="GO" id="GO:0005506">
    <property type="term" value="F:iron ion binding"/>
    <property type="evidence" value="ECO:0007669"/>
    <property type="project" value="InterPro"/>
</dbReference>
<keyword evidence="6" id="KW-0503">Monooxygenase</keyword>
<comment type="caution">
    <text evidence="8">The sequence shown here is derived from an EMBL/GenBank/DDBJ whole genome shotgun (WGS) entry which is preliminary data.</text>
</comment>
<dbReference type="GO" id="GO:0004497">
    <property type="term" value="F:monooxygenase activity"/>
    <property type="evidence" value="ECO:0007669"/>
    <property type="project" value="UniProtKB-KW"/>
</dbReference>
<dbReference type="InterPro" id="IPR050121">
    <property type="entry name" value="Cytochrome_P450_monoxygenase"/>
</dbReference>
<reference evidence="8" key="1">
    <citation type="submission" date="2023-06" db="EMBL/GenBank/DDBJ databases">
        <title>Genome-scale phylogeny and comparative genomics of the fungal order Sordariales.</title>
        <authorList>
            <consortium name="Lawrence Berkeley National Laboratory"/>
            <person name="Hensen N."/>
            <person name="Bonometti L."/>
            <person name="Westerberg I."/>
            <person name="Brannstrom I.O."/>
            <person name="Guillou S."/>
            <person name="Cros-Aarteil S."/>
            <person name="Calhoun S."/>
            <person name="Haridas S."/>
            <person name="Kuo A."/>
            <person name="Mondo S."/>
            <person name="Pangilinan J."/>
            <person name="Riley R."/>
            <person name="LaButti K."/>
            <person name="Andreopoulos B."/>
            <person name="Lipzen A."/>
            <person name="Chen C."/>
            <person name="Yanf M."/>
            <person name="Daum C."/>
            <person name="Ng V."/>
            <person name="Clum A."/>
            <person name="Steindorff A."/>
            <person name="Ohm R."/>
            <person name="Martin F."/>
            <person name="Silar P."/>
            <person name="Natvig D."/>
            <person name="Lalanne C."/>
            <person name="Gautier V."/>
            <person name="Ament-velasquez S.L."/>
            <person name="Kruys A."/>
            <person name="Hutchinson M.I."/>
            <person name="Powell A.J."/>
            <person name="Barry K."/>
            <person name="Miller A.N."/>
            <person name="Grigoriev I.V."/>
            <person name="Debuchy R."/>
            <person name="Gladieux P."/>
            <person name="Thoren M.H."/>
            <person name="Johannesson H."/>
        </authorList>
    </citation>
    <scope>NUCLEOTIDE SEQUENCE</scope>
    <source>
        <strain evidence="8">SMH3391-2</strain>
    </source>
</reference>
<evidence type="ECO:0000256" key="6">
    <source>
        <dbReference type="RuleBase" id="RU000461"/>
    </source>
</evidence>
<keyword evidence="7" id="KW-0812">Transmembrane</keyword>
<dbReference type="SUPFAM" id="SSF48264">
    <property type="entry name" value="Cytochrome P450"/>
    <property type="match status" value="1"/>
</dbReference>
<organism evidence="8 9">
    <name type="scientific">Bombardia bombarda</name>
    <dbReference type="NCBI Taxonomy" id="252184"/>
    <lineage>
        <taxon>Eukaryota</taxon>
        <taxon>Fungi</taxon>
        <taxon>Dikarya</taxon>
        <taxon>Ascomycota</taxon>
        <taxon>Pezizomycotina</taxon>
        <taxon>Sordariomycetes</taxon>
        <taxon>Sordariomycetidae</taxon>
        <taxon>Sordariales</taxon>
        <taxon>Lasiosphaeriaceae</taxon>
        <taxon>Bombardia</taxon>
    </lineage>
</organism>
<keyword evidence="6" id="KW-0560">Oxidoreductase</keyword>
<dbReference type="PROSITE" id="PS00086">
    <property type="entry name" value="CYTOCHROME_P450"/>
    <property type="match status" value="1"/>
</dbReference>
<proteinExistence type="inferred from homology"/>
<dbReference type="InterPro" id="IPR001128">
    <property type="entry name" value="Cyt_P450"/>
</dbReference>
<dbReference type="GO" id="GO:0016705">
    <property type="term" value="F:oxidoreductase activity, acting on paired donors, with incorporation or reduction of molecular oxygen"/>
    <property type="evidence" value="ECO:0007669"/>
    <property type="project" value="InterPro"/>
</dbReference>
<dbReference type="PRINTS" id="PR00463">
    <property type="entry name" value="EP450I"/>
</dbReference>
<dbReference type="Pfam" id="PF00067">
    <property type="entry name" value="p450"/>
    <property type="match status" value="1"/>
</dbReference>
<evidence type="ECO:0000313" key="8">
    <source>
        <dbReference type="EMBL" id="KAK0614969.1"/>
    </source>
</evidence>
<protein>
    <submittedName>
        <fullName evidence="8">Cytochrome P450</fullName>
    </submittedName>
</protein>